<dbReference type="Proteomes" id="UP000050517">
    <property type="component" value="Unassembled WGS sequence"/>
</dbReference>
<dbReference type="EMBL" id="LKST01000001">
    <property type="protein sequence ID" value="KQB84954.1"/>
    <property type="molecule type" value="Genomic_DNA"/>
</dbReference>
<name>A0A0N8VZV5_9CORY</name>
<proteinExistence type="predicted"/>
<evidence type="ECO:0000259" key="1">
    <source>
        <dbReference type="Pfam" id="PF12728"/>
    </source>
</evidence>
<reference evidence="2 3" key="1">
    <citation type="submission" date="2015-10" db="EMBL/GenBank/DDBJ databases">
        <title>Corynebacteirum lowii and Corynebacterium oculi species nova, derived from human clinical disease and and emended description of Corynebacterium mastiditis.</title>
        <authorList>
            <person name="Bernard K."/>
            <person name="Pacheco A.L."/>
            <person name="Mcdougall C."/>
            <person name="Burtx T."/>
            <person name="Weibe D."/>
            <person name="Tyler S."/>
            <person name="Olson A.B."/>
            <person name="Cnockaert M."/>
            <person name="Eguchi H."/>
            <person name="Kuwahara T."/>
            <person name="Nakayama-Imaohji H."/>
            <person name="Boudewijins M."/>
            <person name="Van Hoecke F."/>
            <person name="Bernier A.-M."/>
            <person name="Vandamme P."/>
        </authorList>
    </citation>
    <scope>NUCLEOTIDE SEQUENCE [LARGE SCALE GENOMIC DNA]</scope>
    <source>
        <strain evidence="2 3">NML 130210</strain>
    </source>
</reference>
<comment type="caution">
    <text evidence="2">The sequence shown here is derived from an EMBL/GenBank/DDBJ whole genome shotgun (WGS) entry which is preliminary data.</text>
</comment>
<sequence>MCHVRHLDLIGTTEAAKILHQTRTTIARRVASGDLHPVGSIGPRKIHVFDRAEIERIANEETPTPEGMRAR</sequence>
<dbReference type="InterPro" id="IPR041657">
    <property type="entry name" value="HTH_17"/>
</dbReference>
<dbReference type="Pfam" id="PF12728">
    <property type="entry name" value="HTH_17"/>
    <property type="match status" value="1"/>
</dbReference>
<accession>A0A0N8VZV5</accession>
<organism evidence="2 3">
    <name type="scientific">Corynebacterium oculi</name>
    <dbReference type="NCBI Taxonomy" id="1544416"/>
    <lineage>
        <taxon>Bacteria</taxon>
        <taxon>Bacillati</taxon>
        <taxon>Actinomycetota</taxon>
        <taxon>Actinomycetes</taxon>
        <taxon>Mycobacteriales</taxon>
        <taxon>Corynebacteriaceae</taxon>
        <taxon>Corynebacterium</taxon>
    </lineage>
</organism>
<feature type="domain" description="Helix-turn-helix" evidence="1">
    <location>
        <begin position="12"/>
        <end position="60"/>
    </location>
</feature>
<evidence type="ECO:0000313" key="3">
    <source>
        <dbReference type="Proteomes" id="UP000050517"/>
    </source>
</evidence>
<evidence type="ECO:0000313" key="2">
    <source>
        <dbReference type="EMBL" id="KQB84954.1"/>
    </source>
</evidence>
<dbReference type="AlphaFoldDB" id="A0A0N8VZV5"/>
<gene>
    <name evidence="2" type="ORF">Cocul_00084</name>
</gene>
<dbReference type="PATRIC" id="fig|1544416.3.peg.86"/>
<keyword evidence="3" id="KW-1185">Reference proteome</keyword>
<protein>
    <recommendedName>
        <fullName evidence="1">Helix-turn-helix domain-containing protein</fullName>
    </recommendedName>
</protein>